<dbReference type="GO" id="GO:0003700">
    <property type="term" value="F:DNA-binding transcription factor activity"/>
    <property type="evidence" value="ECO:0007669"/>
    <property type="project" value="TreeGrafter"/>
</dbReference>
<keyword evidence="3" id="KW-0804">Transcription</keyword>
<sequence length="212" mass="23564">MTSESTSARPYRSSLRAQQAEHTRMLIARAARERFVAQGWSGTTVRSVAESAGVSEATVYATFGNKSGLAIALIDSADSQADIARVSAELEAGAGDPAAQLRAMVGFDRRLFELSGDVIRIILEGRRQNDALDSAYREGRGRGDAIRREVFGSWPATTWRSGVDTTRALDIFAVMCSFETFDILRRERDWDADRIESWWYSTLCELLFRPPS</sequence>
<feature type="DNA-binding region" description="H-T-H motif" evidence="4">
    <location>
        <begin position="44"/>
        <end position="63"/>
    </location>
</feature>
<proteinExistence type="predicted"/>
<dbReference type="PANTHER" id="PTHR30055">
    <property type="entry name" value="HTH-TYPE TRANSCRIPTIONAL REGULATOR RUTR"/>
    <property type="match status" value="1"/>
</dbReference>
<protein>
    <submittedName>
        <fullName evidence="6">TetR/AcrR family transcriptional regulator</fullName>
    </submittedName>
</protein>
<feature type="domain" description="HTH tetR-type" evidence="5">
    <location>
        <begin position="21"/>
        <end position="81"/>
    </location>
</feature>
<evidence type="ECO:0000256" key="1">
    <source>
        <dbReference type="ARBA" id="ARBA00023015"/>
    </source>
</evidence>
<gene>
    <name evidence="6" type="ORF">JGU71_10700</name>
</gene>
<reference evidence="6" key="1">
    <citation type="submission" date="2020-12" db="EMBL/GenBank/DDBJ databases">
        <title>Antrihabitans popcorni sp. nov. and Antrihabitans auranticaus sp. nov., isolated from a larva cave.</title>
        <authorList>
            <person name="Lee S.D."/>
            <person name="Kim I.S."/>
        </authorList>
    </citation>
    <scope>NUCLEOTIDE SEQUENCE</scope>
    <source>
        <strain evidence="6">YC3-6</strain>
    </source>
</reference>
<dbReference type="Gene3D" id="1.10.357.10">
    <property type="entry name" value="Tetracycline Repressor, domain 2"/>
    <property type="match status" value="1"/>
</dbReference>
<dbReference type="PROSITE" id="PS50977">
    <property type="entry name" value="HTH_TETR_2"/>
    <property type="match status" value="1"/>
</dbReference>
<dbReference type="PANTHER" id="PTHR30055:SF234">
    <property type="entry name" value="HTH-TYPE TRANSCRIPTIONAL REGULATOR BETI"/>
    <property type="match status" value="1"/>
</dbReference>
<evidence type="ECO:0000313" key="6">
    <source>
        <dbReference type="EMBL" id="MBJ8339359.1"/>
    </source>
</evidence>
<evidence type="ECO:0000256" key="4">
    <source>
        <dbReference type="PROSITE-ProRule" id="PRU00335"/>
    </source>
</evidence>
<accession>A0A934U2Q8</accession>
<keyword evidence="7" id="KW-1185">Reference proteome</keyword>
<dbReference type="AlphaFoldDB" id="A0A934U2Q8"/>
<dbReference type="RefSeq" id="WP_199704066.1">
    <property type="nucleotide sequence ID" value="NZ_JAEMNV010000003.1"/>
</dbReference>
<dbReference type="SUPFAM" id="SSF46689">
    <property type="entry name" value="Homeodomain-like"/>
    <property type="match status" value="1"/>
</dbReference>
<dbReference type="InterPro" id="IPR001647">
    <property type="entry name" value="HTH_TetR"/>
</dbReference>
<dbReference type="InterPro" id="IPR050109">
    <property type="entry name" value="HTH-type_TetR-like_transc_reg"/>
</dbReference>
<keyword evidence="2 4" id="KW-0238">DNA-binding</keyword>
<dbReference type="PRINTS" id="PR00455">
    <property type="entry name" value="HTHTETR"/>
</dbReference>
<dbReference type="Pfam" id="PF00440">
    <property type="entry name" value="TetR_N"/>
    <property type="match status" value="1"/>
</dbReference>
<comment type="caution">
    <text evidence="6">The sequence shown here is derived from an EMBL/GenBank/DDBJ whole genome shotgun (WGS) entry which is preliminary data.</text>
</comment>
<dbReference type="EMBL" id="JAEMNV010000003">
    <property type="protein sequence ID" value="MBJ8339359.1"/>
    <property type="molecule type" value="Genomic_DNA"/>
</dbReference>
<keyword evidence="1" id="KW-0805">Transcription regulation</keyword>
<evidence type="ECO:0000256" key="3">
    <source>
        <dbReference type="ARBA" id="ARBA00023163"/>
    </source>
</evidence>
<dbReference type="Proteomes" id="UP000655868">
    <property type="component" value="Unassembled WGS sequence"/>
</dbReference>
<evidence type="ECO:0000313" key="7">
    <source>
        <dbReference type="Proteomes" id="UP000655868"/>
    </source>
</evidence>
<evidence type="ECO:0000256" key="2">
    <source>
        <dbReference type="ARBA" id="ARBA00023125"/>
    </source>
</evidence>
<evidence type="ECO:0000259" key="5">
    <source>
        <dbReference type="PROSITE" id="PS50977"/>
    </source>
</evidence>
<dbReference type="GO" id="GO:0000976">
    <property type="term" value="F:transcription cis-regulatory region binding"/>
    <property type="evidence" value="ECO:0007669"/>
    <property type="project" value="TreeGrafter"/>
</dbReference>
<dbReference type="InterPro" id="IPR009057">
    <property type="entry name" value="Homeodomain-like_sf"/>
</dbReference>
<organism evidence="6 7">
    <name type="scientific">Antrihabitans stalagmiti</name>
    <dbReference type="NCBI Taxonomy" id="2799499"/>
    <lineage>
        <taxon>Bacteria</taxon>
        <taxon>Bacillati</taxon>
        <taxon>Actinomycetota</taxon>
        <taxon>Actinomycetes</taxon>
        <taxon>Mycobacteriales</taxon>
        <taxon>Nocardiaceae</taxon>
        <taxon>Antrihabitans</taxon>
    </lineage>
</organism>
<name>A0A934U2Q8_9NOCA</name>